<evidence type="ECO:0000313" key="4">
    <source>
        <dbReference type="Ensembl" id="ENSHCOP00000014097.1"/>
    </source>
</evidence>
<dbReference type="GO" id="GO:0019888">
    <property type="term" value="F:protein phosphatase regulator activity"/>
    <property type="evidence" value="ECO:0007669"/>
    <property type="project" value="TreeGrafter"/>
</dbReference>
<protein>
    <submittedName>
        <fullName evidence="4">Protein phosphatase 1, regulatory subunit 15B</fullName>
    </submittedName>
</protein>
<dbReference type="Pfam" id="PF10488">
    <property type="entry name" value="PP1c_bdg"/>
    <property type="match status" value="1"/>
</dbReference>
<dbReference type="PANTHER" id="PTHR16489">
    <property type="entry name" value="GH11727P"/>
    <property type="match status" value="1"/>
</dbReference>
<sequence length="388" mass="43541">MTFFQMFRFEVHFRITDEMGQHIQHSPTESFLFSSLFDSDAGVMVGRPNGLSDLCGGGADDNSGSRAAAEALLSGLASRDGVYVGFHGDWDILPAFPKEALFQDDSEKVVDGNEFNSQESQALWQPTCDDPYDLFLKKPKADATGKASEEMSGLKMWVSRSDSDSSWSSSDVSIADLEENERLLEFFSRPDDPYDPMCFTACTISKTPQPASAGTDSDEGGFTSSSEDEDELWGFLDQTDDPYHPLNFQARRSNHLPQHISEPLKATPAKHTTPKTLQKHSQRVTRRSDAVTRVPWKRPTQRCQSPSRRGGPETRKKVRFSPVVEVHVMCAWRFAAAACRKGPWEEMARDRVRFRRRVGEAERAVGYCLESAHRDRMRAYVDACTNTG</sequence>
<dbReference type="Proteomes" id="UP000264820">
    <property type="component" value="Unplaced"/>
</dbReference>
<reference evidence="4" key="2">
    <citation type="submission" date="2025-09" db="UniProtKB">
        <authorList>
            <consortium name="Ensembl"/>
        </authorList>
    </citation>
    <scope>IDENTIFICATION</scope>
</reference>
<dbReference type="Ensembl" id="ENSHCOT00000021614.1">
    <property type="protein sequence ID" value="ENSHCOP00000014097.1"/>
    <property type="gene ID" value="ENSHCOG00000017381.1"/>
</dbReference>
<dbReference type="PANTHER" id="PTHR16489:SF11">
    <property type="entry name" value="PROTEIN PHOSPHATASE 1 REGULATORY SUBUNIT 15B"/>
    <property type="match status" value="1"/>
</dbReference>
<dbReference type="GO" id="GO:0000164">
    <property type="term" value="C:protein phosphatase type 1 complex"/>
    <property type="evidence" value="ECO:0007669"/>
    <property type="project" value="TreeGrafter"/>
</dbReference>
<feature type="region of interest" description="Disordered" evidence="2">
    <location>
        <begin position="206"/>
        <end position="230"/>
    </location>
</feature>
<evidence type="ECO:0000313" key="5">
    <source>
        <dbReference type="Proteomes" id="UP000264820"/>
    </source>
</evidence>
<feature type="region of interest" description="Disordered" evidence="2">
    <location>
        <begin position="264"/>
        <end position="316"/>
    </location>
</feature>
<evidence type="ECO:0000256" key="1">
    <source>
        <dbReference type="ARBA" id="ARBA00010161"/>
    </source>
</evidence>
<dbReference type="STRING" id="109280.ENSHCOP00000014097"/>
<comment type="similarity">
    <text evidence="1">Belongs to the PPP1R15 family.</text>
</comment>
<proteinExistence type="inferred from homology"/>
<evidence type="ECO:0000259" key="3">
    <source>
        <dbReference type="Pfam" id="PF10488"/>
    </source>
</evidence>
<dbReference type="InterPro" id="IPR019523">
    <property type="entry name" value="Prot_Pase1_reg-su15A/B_C"/>
</dbReference>
<evidence type="ECO:0000256" key="2">
    <source>
        <dbReference type="SAM" id="MobiDB-lite"/>
    </source>
</evidence>
<accession>A0A3Q2YL06</accession>
<dbReference type="InterPro" id="IPR051254">
    <property type="entry name" value="PPP1R15"/>
</dbReference>
<feature type="compositionally biased region" description="Polar residues" evidence="2">
    <location>
        <begin position="206"/>
        <end position="215"/>
    </location>
</feature>
<dbReference type="GeneTree" id="ENSGT00940000154404"/>
<dbReference type="GO" id="GO:0034976">
    <property type="term" value="P:response to endoplasmic reticulum stress"/>
    <property type="evidence" value="ECO:0007669"/>
    <property type="project" value="TreeGrafter"/>
</dbReference>
<dbReference type="GO" id="GO:0005783">
    <property type="term" value="C:endoplasmic reticulum"/>
    <property type="evidence" value="ECO:0007669"/>
    <property type="project" value="TreeGrafter"/>
</dbReference>
<name>A0A3Q2YL06_HIPCM</name>
<feature type="compositionally biased region" description="Low complexity" evidence="2">
    <location>
        <begin position="264"/>
        <end position="276"/>
    </location>
</feature>
<dbReference type="GO" id="GO:0051246">
    <property type="term" value="P:regulation of protein metabolic process"/>
    <property type="evidence" value="ECO:0007669"/>
    <property type="project" value="UniProtKB-ARBA"/>
</dbReference>
<reference evidence="4" key="1">
    <citation type="submission" date="2025-08" db="UniProtKB">
        <authorList>
            <consortium name="Ensembl"/>
        </authorList>
    </citation>
    <scope>IDENTIFICATION</scope>
</reference>
<dbReference type="AlphaFoldDB" id="A0A3Q2YL06"/>
<keyword evidence="5" id="KW-1185">Reference proteome</keyword>
<organism evidence="4 5">
    <name type="scientific">Hippocampus comes</name>
    <name type="common">Tiger tail seahorse</name>
    <dbReference type="NCBI Taxonomy" id="109280"/>
    <lineage>
        <taxon>Eukaryota</taxon>
        <taxon>Metazoa</taxon>
        <taxon>Chordata</taxon>
        <taxon>Craniata</taxon>
        <taxon>Vertebrata</taxon>
        <taxon>Euteleostomi</taxon>
        <taxon>Actinopterygii</taxon>
        <taxon>Neopterygii</taxon>
        <taxon>Teleostei</taxon>
        <taxon>Neoteleostei</taxon>
        <taxon>Acanthomorphata</taxon>
        <taxon>Syngnathiaria</taxon>
        <taxon>Syngnathiformes</taxon>
        <taxon>Syngnathoidei</taxon>
        <taxon>Syngnathidae</taxon>
        <taxon>Hippocampus</taxon>
    </lineage>
</organism>
<dbReference type="OMA" id="IGHCFTQ"/>
<feature type="domain" description="Protein phosphatase 1 regulatory subunit 15A/B C-terminal" evidence="3">
    <location>
        <begin position="207"/>
        <end position="377"/>
    </location>
</feature>